<dbReference type="SUPFAM" id="SSF53822">
    <property type="entry name" value="Periplasmic binding protein-like I"/>
    <property type="match status" value="1"/>
</dbReference>
<feature type="domain" description="HTH lacI-type" evidence="4">
    <location>
        <begin position="17"/>
        <end position="71"/>
    </location>
</feature>
<dbReference type="EMBL" id="UESZ01000001">
    <property type="protein sequence ID" value="SSA34654.1"/>
    <property type="molecule type" value="Genomic_DNA"/>
</dbReference>
<evidence type="ECO:0000256" key="1">
    <source>
        <dbReference type="ARBA" id="ARBA00023015"/>
    </source>
</evidence>
<dbReference type="PROSITE" id="PS00356">
    <property type="entry name" value="HTH_LACI_1"/>
    <property type="match status" value="1"/>
</dbReference>
<dbReference type="InterPro" id="IPR000843">
    <property type="entry name" value="HTH_LacI"/>
</dbReference>
<dbReference type="Gene3D" id="3.40.50.2300">
    <property type="match status" value="2"/>
</dbReference>
<proteinExistence type="predicted"/>
<dbReference type="Gene3D" id="1.10.260.40">
    <property type="entry name" value="lambda repressor-like DNA-binding domains"/>
    <property type="match status" value="1"/>
</dbReference>
<dbReference type="PANTHER" id="PTHR30146:SF138">
    <property type="entry name" value="TRANSCRIPTIONAL REGULATORY PROTEIN"/>
    <property type="match status" value="1"/>
</dbReference>
<keyword evidence="1" id="KW-0805">Transcription regulation</keyword>
<name>A0A2Y8ZRW0_9MICO</name>
<dbReference type="GO" id="GO:0003700">
    <property type="term" value="F:DNA-binding transcription factor activity"/>
    <property type="evidence" value="ECO:0007669"/>
    <property type="project" value="TreeGrafter"/>
</dbReference>
<dbReference type="RefSeq" id="WP_109685411.1">
    <property type="nucleotide sequence ID" value="NZ_QGDN01000001.1"/>
</dbReference>
<dbReference type="SMART" id="SM00354">
    <property type="entry name" value="HTH_LACI"/>
    <property type="match status" value="1"/>
</dbReference>
<dbReference type="OrthoDB" id="3510266at2"/>
<evidence type="ECO:0000313" key="5">
    <source>
        <dbReference type="EMBL" id="SSA34654.1"/>
    </source>
</evidence>
<keyword evidence="2 5" id="KW-0238">DNA-binding</keyword>
<dbReference type="AlphaFoldDB" id="A0A2Y8ZRW0"/>
<dbReference type="PANTHER" id="PTHR30146">
    <property type="entry name" value="LACI-RELATED TRANSCRIPTIONAL REPRESSOR"/>
    <property type="match status" value="1"/>
</dbReference>
<dbReference type="SUPFAM" id="SSF47413">
    <property type="entry name" value="lambda repressor-like DNA-binding domains"/>
    <property type="match status" value="1"/>
</dbReference>
<dbReference type="GO" id="GO:0000976">
    <property type="term" value="F:transcription cis-regulatory region binding"/>
    <property type="evidence" value="ECO:0007669"/>
    <property type="project" value="TreeGrafter"/>
</dbReference>
<organism evidence="5 6">
    <name type="scientific">Branchiibius hedensis</name>
    <dbReference type="NCBI Taxonomy" id="672460"/>
    <lineage>
        <taxon>Bacteria</taxon>
        <taxon>Bacillati</taxon>
        <taxon>Actinomycetota</taxon>
        <taxon>Actinomycetes</taxon>
        <taxon>Micrococcales</taxon>
        <taxon>Dermacoccaceae</taxon>
        <taxon>Branchiibius</taxon>
    </lineage>
</organism>
<accession>A0A2Y8ZRW0</accession>
<keyword evidence="3" id="KW-0804">Transcription</keyword>
<dbReference type="CDD" id="cd06267">
    <property type="entry name" value="PBP1_LacI_sugar_binding-like"/>
    <property type="match status" value="1"/>
</dbReference>
<reference evidence="6" key="1">
    <citation type="submission" date="2016-10" db="EMBL/GenBank/DDBJ databases">
        <authorList>
            <person name="Varghese N."/>
            <person name="Submissions S."/>
        </authorList>
    </citation>
    <scope>NUCLEOTIDE SEQUENCE [LARGE SCALE GENOMIC DNA]</scope>
    <source>
        <strain evidence="6">DSM 22951</strain>
    </source>
</reference>
<protein>
    <submittedName>
        <fullName evidence="5">DNA-binding transcriptional regulator, LacI/PurR family</fullName>
    </submittedName>
</protein>
<dbReference type="InterPro" id="IPR010982">
    <property type="entry name" value="Lambda_DNA-bd_dom_sf"/>
</dbReference>
<gene>
    <name evidence="5" type="ORF">SAMN04489750_1979</name>
</gene>
<dbReference type="InterPro" id="IPR046335">
    <property type="entry name" value="LacI/GalR-like_sensor"/>
</dbReference>
<keyword evidence="6" id="KW-1185">Reference proteome</keyword>
<dbReference type="Pfam" id="PF13377">
    <property type="entry name" value="Peripla_BP_3"/>
    <property type="match status" value="1"/>
</dbReference>
<dbReference type="Proteomes" id="UP000250028">
    <property type="component" value="Unassembled WGS sequence"/>
</dbReference>
<dbReference type="InterPro" id="IPR028082">
    <property type="entry name" value="Peripla_BP_I"/>
</dbReference>
<dbReference type="Pfam" id="PF00356">
    <property type="entry name" value="LacI"/>
    <property type="match status" value="1"/>
</dbReference>
<evidence type="ECO:0000256" key="2">
    <source>
        <dbReference type="ARBA" id="ARBA00023125"/>
    </source>
</evidence>
<evidence type="ECO:0000259" key="4">
    <source>
        <dbReference type="PROSITE" id="PS50932"/>
    </source>
</evidence>
<evidence type="ECO:0000256" key="3">
    <source>
        <dbReference type="ARBA" id="ARBA00023163"/>
    </source>
</evidence>
<evidence type="ECO:0000313" key="6">
    <source>
        <dbReference type="Proteomes" id="UP000250028"/>
    </source>
</evidence>
<dbReference type="PROSITE" id="PS50932">
    <property type="entry name" value="HTH_LACI_2"/>
    <property type="match status" value="1"/>
</dbReference>
<sequence length="351" mass="37390">MDPNASRSSAGRSRGHATIHDVAAAAGVSVATVSRALRGLDRVNETTRERVFAAADELHYVASPSASSLASGRTGVIGVAVPFGDRWFFATVLSSIARRVRAEGYQVMLLDLEQQGQHEKRLPLTSDMLAKRLDGIITVNIAVTGAETALIDRLGIPLVSVGTRVPGRPLVRIDDAAAARLATEHVVALGHTRIGYVGRVPPQSAGLTTPAHRFEAFSEVLTEHGISVRSAWVLGSDWTMDDAFRDATTLLTRAQRPTALVVGSDEMAFGVMNAARRLGVQVPSDLSVVGIDDHPFSDVLDVSTVRQDVVGQGLAAAEILLPALRGRRQDPSLIHTSEIRLIERGSTARPG</sequence>